<keyword evidence="2" id="KW-0812">Transmembrane</keyword>
<accession>A0AAV9GPS5</accession>
<feature type="compositionally biased region" description="Basic and acidic residues" evidence="1">
    <location>
        <begin position="88"/>
        <end position="99"/>
    </location>
</feature>
<reference evidence="3" key="2">
    <citation type="submission" date="2023-05" db="EMBL/GenBank/DDBJ databases">
        <authorList>
            <consortium name="Lawrence Berkeley National Laboratory"/>
            <person name="Steindorff A."/>
            <person name="Hensen N."/>
            <person name="Bonometti L."/>
            <person name="Westerberg I."/>
            <person name="Brannstrom I.O."/>
            <person name="Guillou S."/>
            <person name="Cros-Aarteil S."/>
            <person name="Calhoun S."/>
            <person name="Haridas S."/>
            <person name="Kuo A."/>
            <person name="Mondo S."/>
            <person name="Pangilinan J."/>
            <person name="Riley R."/>
            <person name="Labutti K."/>
            <person name="Andreopoulos B."/>
            <person name="Lipzen A."/>
            <person name="Chen C."/>
            <person name="Yanf M."/>
            <person name="Daum C."/>
            <person name="Ng V."/>
            <person name="Clum A."/>
            <person name="Ohm R."/>
            <person name="Martin F."/>
            <person name="Silar P."/>
            <person name="Natvig D."/>
            <person name="Lalanne C."/>
            <person name="Gautier V."/>
            <person name="Ament-Velasquez S.L."/>
            <person name="Kruys A."/>
            <person name="Hutchinson M.I."/>
            <person name="Powell A.J."/>
            <person name="Barry K."/>
            <person name="Miller A.N."/>
            <person name="Grigoriev I.V."/>
            <person name="Debuchy R."/>
            <person name="Gladieux P."/>
            <person name="Thoren M.H."/>
            <person name="Johannesson H."/>
        </authorList>
    </citation>
    <scope>NUCLEOTIDE SEQUENCE</scope>
    <source>
        <strain evidence="3">PSN243</strain>
    </source>
</reference>
<gene>
    <name evidence="3" type="ORF">QBC34DRAFT_437638</name>
</gene>
<comment type="caution">
    <text evidence="3">The sequence shown here is derived from an EMBL/GenBank/DDBJ whole genome shotgun (WGS) entry which is preliminary data.</text>
</comment>
<feature type="compositionally biased region" description="Basic and acidic residues" evidence="1">
    <location>
        <begin position="221"/>
        <end position="260"/>
    </location>
</feature>
<proteinExistence type="predicted"/>
<dbReference type="AlphaFoldDB" id="A0AAV9GPS5"/>
<keyword evidence="2" id="KW-1133">Transmembrane helix</keyword>
<feature type="compositionally biased region" description="Basic residues" evidence="1">
    <location>
        <begin position="57"/>
        <end position="66"/>
    </location>
</feature>
<feature type="region of interest" description="Disordered" evidence="1">
    <location>
        <begin position="86"/>
        <end position="122"/>
    </location>
</feature>
<keyword evidence="2" id="KW-0472">Membrane</keyword>
<evidence type="ECO:0000313" key="4">
    <source>
        <dbReference type="Proteomes" id="UP001321760"/>
    </source>
</evidence>
<feature type="transmembrane region" description="Helical" evidence="2">
    <location>
        <begin position="305"/>
        <end position="326"/>
    </location>
</feature>
<dbReference type="EMBL" id="MU865934">
    <property type="protein sequence ID" value="KAK4449967.1"/>
    <property type="molecule type" value="Genomic_DNA"/>
</dbReference>
<dbReference type="Proteomes" id="UP001321760">
    <property type="component" value="Unassembled WGS sequence"/>
</dbReference>
<feature type="compositionally biased region" description="Low complexity" evidence="1">
    <location>
        <begin position="162"/>
        <end position="175"/>
    </location>
</feature>
<sequence length="334" mass="36745">MPTPRHTLLQTPKDENEKSWPIPPPTPTHTTRYAPLRPSCLNPSPPSTPPTIAVVSTRRKSSRSRCRRNDVGLGQRLLRRKAAAAYRSEIDQNPGERESTSSIKANTNSDEKGSGNGNTWMNRLAWQGGRGNTIPLLELWRHGHGIGGKFATQGNDSGNRFAAAQGNTQGNAQGNKSNTRVNRFAPGADKNLRQQTWKTRLCQDQGAVVPQGGRQEQQEQQQREEPVTEKEGKEAETEEKVENCTTQYDRDNGGNAERIRSPSQADAFHTVDIARVQSQPFMTTEPGAVVAFPIRRKPDIASVRLALVVLALVCSVGLVHCAMRSFGWLSGVPE</sequence>
<reference evidence="3" key="1">
    <citation type="journal article" date="2023" name="Mol. Phylogenet. Evol.">
        <title>Genome-scale phylogeny and comparative genomics of the fungal order Sordariales.</title>
        <authorList>
            <person name="Hensen N."/>
            <person name="Bonometti L."/>
            <person name="Westerberg I."/>
            <person name="Brannstrom I.O."/>
            <person name="Guillou S."/>
            <person name="Cros-Aarteil S."/>
            <person name="Calhoun S."/>
            <person name="Haridas S."/>
            <person name="Kuo A."/>
            <person name="Mondo S."/>
            <person name="Pangilinan J."/>
            <person name="Riley R."/>
            <person name="LaButti K."/>
            <person name="Andreopoulos B."/>
            <person name="Lipzen A."/>
            <person name="Chen C."/>
            <person name="Yan M."/>
            <person name="Daum C."/>
            <person name="Ng V."/>
            <person name="Clum A."/>
            <person name="Steindorff A."/>
            <person name="Ohm R.A."/>
            <person name="Martin F."/>
            <person name="Silar P."/>
            <person name="Natvig D.O."/>
            <person name="Lalanne C."/>
            <person name="Gautier V."/>
            <person name="Ament-Velasquez S.L."/>
            <person name="Kruys A."/>
            <person name="Hutchinson M.I."/>
            <person name="Powell A.J."/>
            <person name="Barry K."/>
            <person name="Miller A.N."/>
            <person name="Grigoriev I.V."/>
            <person name="Debuchy R."/>
            <person name="Gladieux P."/>
            <person name="Hiltunen Thoren M."/>
            <person name="Johannesson H."/>
        </authorList>
    </citation>
    <scope>NUCLEOTIDE SEQUENCE</scope>
    <source>
        <strain evidence="3">PSN243</strain>
    </source>
</reference>
<keyword evidence="4" id="KW-1185">Reference proteome</keyword>
<organism evidence="3 4">
    <name type="scientific">Podospora aff. communis PSN243</name>
    <dbReference type="NCBI Taxonomy" id="3040156"/>
    <lineage>
        <taxon>Eukaryota</taxon>
        <taxon>Fungi</taxon>
        <taxon>Dikarya</taxon>
        <taxon>Ascomycota</taxon>
        <taxon>Pezizomycotina</taxon>
        <taxon>Sordariomycetes</taxon>
        <taxon>Sordariomycetidae</taxon>
        <taxon>Sordariales</taxon>
        <taxon>Podosporaceae</taxon>
        <taxon>Podospora</taxon>
    </lineage>
</organism>
<feature type="region of interest" description="Disordered" evidence="1">
    <location>
        <begin position="150"/>
        <end position="262"/>
    </location>
</feature>
<feature type="region of interest" description="Disordered" evidence="1">
    <location>
        <begin position="1"/>
        <end position="74"/>
    </location>
</feature>
<evidence type="ECO:0000256" key="1">
    <source>
        <dbReference type="SAM" id="MobiDB-lite"/>
    </source>
</evidence>
<name>A0AAV9GPS5_9PEZI</name>
<evidence type="ECO:0008006" key="5">
    <source>
        <dbReference type="Google" id="ProtNLM"/>
    </source>
</evidence>
<evidence type="ECO:0000313" key="3">
    <source>
        <dbReference type="EMBL" id="KAK4449967.1"/>
    </source>
</evidence>
<evidence type="ECO:0000256" key="2">
    <source>
        <dbReference type="SAM" id="Phobius"/>
    </source>
</evidence>
<protein>
    <recommendedName>
        <fullName evidence="5">Transmembrane protein</fullName>
    </recommendedName>
</protein>
<feature type="compositionally biased region" description="Low complexity" evidence="1">
    <location>
        <begin position="211"/>
        <end position="220"/>
    </location>
</feature>